<accession>A0A846WG20</accession>
<comment type="caution">
    <text evidence="8">The sequence shown here is derived from an EMBL/GenBank/DDBJ whole genome shotgun (WGS) entry which is preliminary data.</text>
</comment>
<dbReference type="Proteomes" id="UP000563898">
    <property type="component" value="Unassembled WGS sequence"/>
</dbReference>
<feature type="transmembrane region" description="Helical" evidence="7">
    <location>
        <begin position="53"/>
        <end position="76"/>
    </location>
</feature>
<dbReference type="AlphaFoldDB" id="A0A846WG20"/>
<evidence type="ECO:0000256" key="1">
    <source>
        <dbReference type="ARBA" id="ARBA00004651"/>
    </source>
</evidence>
<comment type="similarity">
    <text evidence="2">Belongs to the polysaccharide synthase family.</text>
</comment>
<dbReference type="RefSeq" id="WP_006371074.1">
    <property type="nucleotide sequence ID" value="NZ_JAAXPC010000001.1"/>
</dbReference>
<feature type="transmembrane region" description="Helical" evidence="7">
    <location>
        <begin position="21"/>
        <end position="41"/>
    </location>
</feature>
<protein>
    <submittedName>
        <fullName evidence="8">Oligosaccharide flippase family protein</fullName>
    </submittedName>
</protein>
<gene>
    <name evidence="8" type="ORF">HGA05_02340</name>
</gene>
<feature type="transmembrane region" description="Helical" evidence="7">
    <location>
        <begin position="180"/>
        <end position="200"/>
    </location>
</feature>
<organism evidence="8 9">
    <name type="scientific">Gordonia polyisoprenivorans</name>
    <dbReference type="NCBI Taxonomy" id="84595"/>
    <lineage>
        <taxon>Bacteria</taxon>
        <taxon>Bacillati</taxon>
        <taxon>Actinomycetota</taxon>
        <taxon>Actinomycetes</taxon>
        <taxon>Mycobacteriales</taxon>
        <taxon>Gordoniaceae</taxon>
        <taxon>Gordonia</taxon>
    </lineage>
</organism>
<evidence type="ECO:0000313" key="8">
    <source>
        <dbReference type="EMBL" id="NKY00418.1"/>
    </source>
</evidence>
<evidence type="ECO:0000256" key="4">
    <source>
        <dbReference type="ARBA" id="ARBA00022692"/>
    </source>
</evidence>
<evidence type="ECO:0000256" key="6">
    <source>
        <dbReference type="ARBA" id="ARBA00023136"/>
    </source>
</evidence>
<feature type="transmembrane region" description="Helical" evidence="7">
    <location>
        <begin position="153"/>
        <end position="174"/>
    </location>
</feature>
<evidence type="ECO:0000256" key="2">
    <source>
        <dbReference type="ARBA" id="ARBA00007430"/>
    </source>
</evidence>
<evidence type="ECO:0000313" key="9">
    <source>
        <dbReference type="Proteomes" id="UP000563898"/>
    </source>
</evidence>
<feature type="transmembrane region" description="Helical" evidence="7">
    <location>
        <begin position="120"/>
        <end position="141"/>
    </location>
</feature>
<proteinExistence type="inferred from homology"/>
<dbReference type="GO" id="GO:0005886">
    <property type="term" value="C:plasma membrane"/>
    <property type="evidence" value="ECO:0007669"/>
    <property type="project" value="UniProtKB-SubCell"/>
</dbReference>
<evidence type="ECO:0000256" key="5">
    <source>
        <dbReference type="ARBA" id="ARBA00022989"/>
    </source>
</evidence>
<name>A0A846WG20_9ACTN</name>
<feature type="transmembrane region" description="Helical" evidence="7">
    <location>
        <begin position="302"/>
        <end position="321"/>
    </location>
</feature>
<reference evidence="8 9" key="1">
    <citation type="submission" date="2020-04" db="EMBL/GenBank/DDBJ databases">
        <title>MicrobeNet Type strains.</title>
        <authorList>
            <person name="Nicholson A.C."/>
        </authorList>
    </citation>
    <scope>NUCLEOTIDE SEQUENCE [LARGE SCALE GENOMIC DNA]</scope>
    <source>
        <strain evidence="8 9">ATCC BAA-14</strain>
    </source>
</reference>
<feature type="transmembrane region" description="Helical" evidence="7">
    <location>
        <begin position="327"/>
        <end position="352"/>
    </location>
</feature>
<comment type="subcellular location">
    <subcellularLocation>
        <location evidence="1">Cell membrane</location>
        <topology evidence="1">Multi-pass membrane protein</topology>
    </subcellularLocation>
</comment>
<feature type="transmembrane region" description="Helical" evidence="7">
    <location>
        <begin position="88"/>
        <end position="114"/>
    </location>
</feature>
<evidence type="ECO:0000256" key="7">
    <source>
        <dbReference type="SAM" id="Phobius"/>
    </source>
</evidence>
<sequence length="428" mass="45009">MSTNNANVGGDASRRFIANTGWLSIGAVVARLAPMVLLYLVLLKTPTSAYGQFAMATAIAAIAILVAEGGVTLTLTSISEISESNERALAHYALVRGTIVYVLTLAIAACFSVRSDLRSVPLYTAALGAAIPVTGLASVCIARMQRRGRFLQLTAYQAVGSLASTLMGLATYLATSGSGIGALLVQSSFANLIYYGILLSTKDRIVPTRRTQASGEVLKALKSSLLGNLVGTVGRRADDLFIGLVLGPAPLAQYAVGYRVLTTITETMLHPADRASTAAVALAAKGSSHEAGIELKKNQRKVMAIAAPIFAAAGLLSYILIPKLIGATWQQAASCSLILCLAGAVQSTYWLTYTGLFRIVGHRFALMYQSILVPILLTPTLVGTLAGPIGCSWGYLLGACGGWVLASICRRRIRPSHIYSNASQLAER</sequence>
<evidence type="ECO:0000256" key="3">
    <source>
        <dbReference type="ARBA" id="ARBA00022475"/>
    </source>
</evidence>
<keyword evidence="6 7" id="KW-0472">Membrane</keyword>
<feature type="transmembrane region" description="Helical" evidence="7">
    <location>
        <begin position="392"/>
        <end position="409"/>
    </location>
</feature>
<dbReference type="PANTHER" id="PTHR30250:SF10">
    <property type="entry name" value="LIPOPOLYSACCHARIDE BIOSYNTHESIS PROTEIN WZXC"/>
    <property type="match status" value="1"/>
</dbReference>
<dbReference type="EMBL" id="JAAXPC010000001">
    <property type="protein sequence ID" value="NKY00418.1"/>
    <property type="molecule type" value="Genomic_DNA"/>
</dbReference>
<dbReference type="Pfam" id="PF13440">
    <property type="entry name" value="Polysacc_synt_3"/>
    <property type="match status" value="1"/>
</dbReference>
<keyword evidence="4 7" id="KW-0812">Transmembrane</keyword>
<dbReference type="PANTHER" id="PTHR30250">
    <property type="entry name" value="PST FAMILY PREDICTED COLANIC ACID TRANSPORTER"/>
    <property type="match status" value="1"/>
</dbReference>
<dbReference type="InterPro" id="IPR050833">
    <property type="entry name" value="Poly_Biosynth_Transport"/>
</dbReference>
<keyword evidence="5 7" id="KW-1133">Transmembrane helix</keyword>
<feature type="transmembrane region" description="Helical" evidence="7">
    <location>
        <begin position="364"/>
        <end position="386"/>
    </location>
</feature>
<keyword evidence="3" id="KW-1003">Cell membrane</keyword>